<comment type="caution">
    <text evidence="6">The sequence shown here is derived from an EMBL/GenBank/DDBJ whole genome shotgun (WGS) entry which is preliminary data.</text>
</comment>
<dbReference type="GO" id="GO:0006351">
    <property type="term" value="P:DNA-templated transcription"/>
    <property type="evidence" value="ECO:0007669"/>
    <property type="project" value="TreeGrafter"/>
</dbReference>
<evidence type="ECO:0000256" key="1">
    <source>
        <dbReference type="ARBA" id="ARBA00009437"/>
    </source>
</evidence>
<evidence type="ECO:0000256" key="2">
    <source>
        <dbReference type="ARBA" id="ARBA00023015"/>
    </source>
</evidence>
<dbReference type="InterPro" id="IPR000847">
    <property type="entry name" value="LysR_HTH_N"/>
</dbReference>
<evidence type="ECO:0000313" key="6">
    <source>
        <dbReference type="EMBL" id="MBL0374272.1"/>
    </source>
</evidence>
<evidence type="ECO:0000313" key="7">
    <source>
        <dbReference type="Proteomes" id="UP000633219"/>
    </source>
</evidence>
<dbReference type="PANTHER" id="PTHR30537">
    <property type="entry name" value="HTH-TYPE TRANSCRIPTIONAL REGULATOR"/>
    <property type="match status" value="1"/>
</dbReference>
<dbReference type="Proteomes" id="UP000633219">
    <property type="component" value="Unassembled WGS sequence"/>
</dbReference>
<name>A0A937CRB5_9HYPH</name>
<feature type="domain" description="HTH lysR-type" evidence="5">
    <location>
        <begin position="1"/>
        <end position="53"/>
    </location>
</feature>
<dbReference type="Gene3D" id="3.40.190.10">
    <property type="entry name" value="Periplasmic binding protein-like II"/>
    <property type="match status" value="2"/>
</dbReference>
<dbReference type="RefSeq" id="WP_201662342.1">
    <property type="nucleotide sequence ID" value="NZ_JAEQNC010000012.1"/>
</dbReference>
<dbReference type="Pfam" id="PF03466">
    <property type="entry name" value="LysR_substrate"/>
    <property type="match status" value="1"/>
</dbReference>
<proteinExistence type="inferred from homology"/>
<reference evidence="6" key="1">
    <citation type="submission" date="2021-01" db="EMBL/GenBank/DDBJ databases">
        <title>Rhizobium sp. strain KVB221 16S ribosomal RNA gene Genome sequencing and assembly.</title>
        <authorList>
            <person name="Kang M."/>
        </authorList>
    </citation>
    <scope>NUCLEOTIDE SEQUENCE</scope>
    <source>
        <strain evidence="6">KVB221</strain>
    </source>
</reference>
<keyword evidence="3" id="KW-0238">DNA-binding</keyword>
<dbReference type="AlphaFoldDB" id="A0A937CRB5"/>
<dbReference type="PRINTS" id="PR00039">
    <property type="entry name" value="HTHLYSR"/>
</dbReference>
<evidence type="ECO:0000256" key="4">
    <source>
        <dbReference type="ARBA" id="ARBA00023163"/>
    </source>
</evidence>
<accession>A0A937CRB5</accession>
<keyword evidence="4" id="KW-0804">Transcription</keyword>
<dbReference type="InterPro" id="IPR005119">
    <property type="entry name" value="LysR_subst-bd"/>
</dbReference>
<evidence type="ECO:0000256" key="3">
    <source>
        <dbReference type="ARBA" id="ARBA00023125"/>
    </source>
</evidence>
<dbReference type="PANTHER" id="PTHR30537:SF74">
    <property type="entry name" value="HTH-TYPE TRANSCRIPTIONAL REGULATOR TRPI"/>
    <property type="match status" value="1"/>
</dbReference>
<dbReference type="InterPro" id="IPR036388">
    <property type="entry name" value="WH-like_DNA-bd_sf"/>
</dbReference>
<dbReference type="SUPFAM" id="SSF46785">
    <property type="entry name" value="Winged helix' DNA-binding domain"/>
    <property type="match status" value="1"/>
</dbReference>
<dbReference type="GO" id="GO:0003700">
    <property type="term" value="F:DNA-binding transcription factor activity"/>
    <property type="evidence" value="ECO:0007669"/>
    <property type="project" value="InterPro"/>
</dbReference>
<evidence type="ECO:0000259" key="5">
    <source>
        <dbReference type="PROSITE" id="PS50931"/>
    </source>
</evidence>
<dbReference type="Gene3D" id="1.10.10.10">
    <property type="entry name" value="Winged helix-like DNA-binding domain superfamily/Winged helix DNA-binding domain"/>
    <property type="match status" value="1"/>
</dbReference>
<dbReference type="SUPFAM" id="SSF53850">
    <property type="entry name" value="Periplasmic binding protein-like II"/>
    <property type="match status" value="1"/>
</dbReference>
<dbReference type="InterPro" id="IPR058163">
    <property type="entry name" value="LysR-type_TF_proteobact-type"/>
</dbReference>
<dbReference type="PROSITE" id="PS50931">
    <property type="entry name" value="HTH_LYSR"/>
    <property type="match status" value="1"/>
</dbReference>
<sequence>MRAFEAAARTGSYVAAAEEMGVSSAAISQHIRKLEDYLGKQMFLRLNNRIVLTDAGHAIFDGAAVGLQLISEVTEQLVLDRSRSRLVVSAIESVAERWVIPRLTSYSRSCPEFRFDLRVEPDPVDFARHNIDLRIAYNPTHYPEHAIVPLEHDVVLPLCSPEYLERNPAVRDHGMAMVPGDDLLHTSWGPSFASHPTWHDWFVKAKLSPHLATKGFQASNSRVALDLAGQGIGVALGQRMMALDDMAAGRLVALSDITIDLGHSYCLVYPRAKKRKRHLAELIDWFTRADTPSDS</sequence>
<dbReference type="GO" id="GO:0043565">
    <property type="term" value="F:sequence-specific DNA binding"/>
    <property type="evidence" value="ECO:0007669"/>
    <property type="project" value="TreeGrafter"/>
</dbReference>
<dbReference type="InterPro" id="IPR036390">
    <property type="entry name" value="WH_DNA-bd_sf"/>
</dbReference>
<keyword evidence="7" id="KW-1185">Reference proteome</keyword>
<organism evidence="6 7">
    <name type="scientific">Rhizobium setariae</name>
    <dbReference type="NCBI Taxonomy" id="2801340"/>
    <lineage>
        <taxon>Bacteria</taxon>
        <taxon>Pseudomonadati</taxon>
        <taxon>Pseudomonadota</taxon>
        <taxon>Alphaproteobacteria</taxon>
        <taxon>Hyphomicrobiales</taxon>
        <taxon>Rhizobiaceae</taxon>
        <taxon>Rhizobium/Agrobacterium group</taxon>
        <taxon>Rhizobium</taxon>
    </lineage>
</organism>
<dbReference type="EMBL" id="JAEQNC010000012">
    <property type="protein sequence ID" value="MBL0374272.1"/>
    <property type="molecule type" value="Genomic_DNA"/>
</dbReference>
<dbReference type="Pfam" id="PF00126">
    <property type="entry name" value="HTH_1"/>
    <property type="match status" value="1"/>
</dbReference>
<comment type="similarity">
    <text evidence="1">Belongs to the LysR transcriptional regulatory family.</text>
</comment>
<protein>
    <submittedName>
        <fullName evidence="6">LysR family transcriptional regulator</fullName>
    </submittedName>
</protein>
<gene>
    <name evidence="6" type="ORF">JJB09_19795</name>
</gene>
<keyword evidence="2" id="KW-0805">Transcription regulation</keyword>